<dbReference type="Proteomes" id="UP000194003">
    <property type="component" value="Unassembled WGS sequence"/>
</dbReference>
<proteinExistence type="predicted"/>
<evidence type="ECO:0000313" key="1">
    <source>
        <dbReference type="EMBL" id="OSM04785.1"/>
    </source>
</evidence>
<dbReference type="EMBL" id="LVJN01000018">
    <property type="protein sequence ID" value="OSM04785.1"/>
    <property type="molecule type" value="Genomic_DNA"/>
</dbReference>
<protein>
    <submittedName>
        <fullName evidence="1">Uncharacterized protein</fullName>
    </submittedName>
</protein>
<evidence type="ECO:0000313" key="2">
    <source>
        <dbReference type="Proteomes" id="UP000194003"/>
    </source>
</evidence>
<name>A0A1Y2K7N9_9PROT</name>
<keyword evidence="2" id="KW-1185">Reference proteome</keyword>
<dbReference type="AlphaFoldDB" id="A0A1Y2K7N9"/>
<gene>
    <name evidence="1" type="ORF">MAIT1_02875</name>
</gene>
<dbReference type="OrthoDB" id="7628592at2"/>
<dbReference type="RefSeq" id="WP_085441445.1">
    <property type="nucleotide sequence ID" value="NZ_LVJN01000018.1"/>
</dbReference>
<accession>A0A1Y2K7N9</accession>
<organism evidence="1 2">
    <name type="scientific">Magnetofaba australis IT-1</name>
    <dbReference type="NCBI Taxonomy" id="1434232"/>
    <lineage>
        <taxon>Bacteria</taxon>
        <taxon>Pseudomonadati</taxon>
        <taxon>Pseudomonadota</taxon>
        <taxon>Magnetococcia</taxon>
        <taxon>Magnetococcales</taxon>
        <taxon>Magnetococcaceae</taxon>
        <taxon>Magnetofaba</taxon>
    </lineage>
</organism>
<sequence>MLDKLTKPNEGIKAEKRSGQWRALFVDVITQHVVYDEISAGQIDAEETAWLIDMIEKDDDYDANEIALLENLMQTATEIPMDLKFRLGMILSV</sequence>
<comment type="caution">
    <text evidence="1">The sequence shown here is derived from an EMBL/GenBank/DDBJ whole genome shotgun (WGS) entry which is preliminary data.</text>
</comment>
<reference evidence="1 2" key="1">
    <citation type="journal article" date="2016" name="BMC Genomics">
        <title>Combined genomic and structural analyses of a cultured magnetotactic bacterium reveals its niche adaptation to a dynamic environment.</title>
        <authorList>
            <person name="Araujo A.C."/>
            <person name="Morillo V."/>
            <person name="Cypriano J."/>
            <person name="Teixeira L.C."/>
            <person name="Leao P."/>
            <person name="Lyra S."/>
            <person name="Almeida L.G."/>
            <person name="Bazylinski D.A."/>
            <person name="Vasconcellos A.T."/>
            <person name="Abreu F."/>
            <person name="Lins U."/>
        </authorList>
    </citation>
    <scope>NUCLEOTIDE SEQUENCE [LARGE SCALE GENOMIC DNA]</scope>
    <source>
        <strain evidence="1 2">IT-1</strain>
    </source>
</reference>